<evidence type="ECO:0000256" key="5">
    <source>
        <dbReference type="HAMAP-Rule" id="MF_00013"/>
    </source>
</evidence>
<dbReference type="GO" id="GO:0009249">
    <property type="term" value="P:protein lipoylation"/>
    <property type="evidence" value="ECO:0007669"/>
    <property type="project" value="InterPro"/>
</dbReference>
<feature type="binding site" evidence="5 8">
    <location>
        <begin position="155"/>
        <end position="157"/>
    </location>
    <ligand>
        <name>substrate</name>
    </ligand>
</feature>
<dbReference type="Pfam" id="PF21948">
    <property type="entry name" value="LplA-B_cat"/>
    <property type="match status" value="1"/>
</dbReference>
<evidence type="ECO:0000256" key="9">
    <source>
        <dbReference type="PIRSR" id="PIRSR016262-3"/>
    </source>
</evidence>
<evidence type="ECO:0000313" key="12">
    <source>
        <dbReference type="EMBL" id="SJN29423.1"/>
    </source>
</evidence>
<evidence type="ECO:0000256" key="7">
    <source>
        <dbReference type="PIRSR" id="PIRSR016262-1"/>
    </source>
</evidence>
<dbReference type="PANTHER" id="PTHR10993:SF7">
    <property type="entry name" value="LIPOYLTRANSFERASE 2, MITOCHONDRIAL-RELATED"/>
    <property type="match status" value="1"/>
</dbReference>
<evidence type="ECO:0000256" key="8">
    <source>
        <dbReference type="PIRSR" id="PIRSR016262-2"/>
    </source>
</evidence>
<dbReference type="NCBIfam" id="NF010925">
    <property type="entry name" value="PRK14345.1"/>
    <property type="match status" value="1"/>
</dbReference>
<gene>
    <name evidence="5" type="primary">lipB</name>
    <name evidence="12" type="ORF">FM119_06575</name>
</gene>
<comment type="miscellaneous">
    <text evidence="5">In the reaction, the free carboxyl group of octanoic acid is attached via an amide linkage to the epsilon-amino group of a specific lysine residue of lipoyl domains of lipoate-dependent enzymes.</text>
</comment>
<dbReference type="Proteomes" id="UP000196778">
    <property type="component" value="Unassembled WGS sequence"/>
</dbReference>
<dbReference type="OrthoDB" id="9787061at2"/>
<feature type="site" description="Lowers pKa of active site Cys" evidence="5 9">
    <location>
        <position position="139"/>
    </location>
</feature>
<feature type="binding site" evidence="5 8">
    <location>
        <begin position="71"/>
        <end position="78"/>
    </location>
    <ligand>
        <name>substrate</name>
    </ligand>
</feature>
<comment type="catalytic activity">
    <reaction evidence="5 6">
        <text>octanoyl-[ACP] + L-lysyl-[protein] = N(6)-octanoyl-L-lysyl-[protein] + holo-[ACP] + H(+)</text>
        <dbReference type="Rhea" id="RHEA:17665"/>
        <dbReference type="Rhea" id="RHEA-COMP:9636"/>
        <dbReference type="Rhea" id="RHEA-COMP:9685"/>
        <dbReference type="Rhea" id="RHEA-COMP:9752"/>
        <dbReference type="Rhea" id="RHEA-COMP:9928"/>
        <dbReference type="ChEBI" id="CHEBI:15378"/>
        <dbReference type="ChEBI" id="CHEBI:29969"/>
        <dbReference type="ChEBI" id="CHEBI:64479"/>
        <dbReference type="ChEBI" id="CHEBI:78463"/>
        <dbReference type="ChEBI" id="CHEBI:78809"/>
        <dbReference type="EC" id="2.3.1.181"/>
    </reaction>
</comment>
<dbReference type="EMBL" id="FUKR01000036">
    <property type="protein sequence ID" value="SJN29423.1"/>
    <property type="molecule type" value="Genomic_DNA"/>
</dbReference>
<feature type="binding site" evidence="5 8">
    <location>
        <begin position="142"/>
        <end position="144"/>
    </location>
    <ligand>
        <name>substrate</name>
    </ligand>
</feature>
<evidence type="ECO:0000256" key="6">
    <source>
        <dbReference type="PIRNR" id="PIRNR016262"/>
    </source>
</evidence>
<evidence type="ECO:0000313" key="13">
    <source>
        <dbReference type="Proteomes" id="UP000196778"/>
    </source>
</evidence>
<keyword evidence="13" id="KW-1185">Reference proteome</keyword>
<accession>A0A1R4JCI1</accession>
<dbReference type="InterPro" id="IPR020605">
    <property type="entry name" value="Octanoyltransferase_CS"/>
</dbReference>
<feature type="domain" description="BPL/LPL catalytic" evidence="11">
    <location>
        <begin position="33"/>
        <end position="212"/>
    </location>
</feature>
<dbReference type="GO" id="GO:0033819">
    <property type="term" value="F:lipoyl(octanoyl) transferase activity"/>
    <property type="evidence" value="ECO:0007669"/>
    <property type="project" value="UniProtKB-EC"/>
</dbReference>
<keyword evidence="2 5" id="KW-0808">Transferase</keyword>
<dbReference type="GO" id="GO:0005737">
    <property type="term" value="C:cytoplasm"/>
    <property type="evidence" value="ECO:0007669"/>
    <property type="project" value="UniProtKB-SubCell"/>
</dbReference>
<evidence type="ECO:0000259" key="11">
    <source>
        <dbReference type="PROSITE" id="PS51733"/>
    </source>
</evidence>
<feature type="region of interest" description="Disordered" evidence="10">
    <location>
        <begin position="212"/>
        <end position="233"/>
    </location>
</feature>
<dbReference type="InterPro" id="IPR045864">
    <property type="entry name" value="aa-tRNA-synth_II/BPL/LPL"/>
</dbReference>
<dbReference type="NCBIfam" id="TIGR00214">
    <property type="entry name" value="lipB"/>
    <property type="match status" value="1"/>
</dbReference>
<comment type="subcellular location">
    <subcellularLocation>
        <location evidence="5">Cytoplasm</location>
    </subcellularLocation>
</comment>
<evidence type="ECO:0000256" key="10">
    <source>
        <dbReference type="SAM" id="MobiDB-lite"/>
    </source>
</evidence>
<dbReference type="InterPro" id="IPR000544">
    <property type="entry name" value="Octanoyltransferase"/>
</dbReference>
<reference evidence="13" key="1">
    <citation type="submission" date="2017-02" db="EMBL/GenBank/DDBJ databases">
        <authorList>
            <person name="Dridi B."/>
        </authorList>
    </citation>
    <scope>NUCLEOTIDE SEQUENCE [LARGE SCALE GENOMIC DNA]</scope>
    <source>
        <strain evidence="13">EB411</strain>
    </source>
</reference>
<keyword evidence="3 5" id="KW-0012">Acyltransferase</keyword>
<comment type="function">
    <text evidence="4 5 6">Catalyzes the transfer of endogenously produced octanoic acid from octanoyl-acyl-carrier-protein onto the lipoyl domains of lipoate-dependent enzymes. Lipoyl-ACP can also act as a substrate although octanoyl-ACP is likely to be the physiological substrate.</text>
</comment>
<evidence type="ECO:0000256" key="3">
    <source>
        <dbReference type="ARBA" id="ARBA00023315"/>
    </source>
</evidence>
<comment type="similarity">
    <text evidence="5 6">Belongs to the LipB family.</text>
</comment>
<comment type="pathway">
    <text evidence="1 5 6">Protein modification; protein lipoylation via endogenous pathway; protein N(6)-(lipoyl)lysine from octanoyl-[acyl-carrier-protein]: step 1/2.</text>
</comment>
<dbReference type="CDD" id="cd16444">
    <property type="entry name" value="LipB"/>
    <property type="match status" value="1"/>
</dbReference>
<dbReference type="AlphaFoldDB" id="A0A1R4JCI1"/>
<dbReference type="PIRSF" id="PIRSF016262">
    <property type="entry name" value="LPLase"/>
    <property type="match status" value="1"/>
</dbReference>
<dbReference type="InterPro" id="IPR004143">
    <property type="entry name" value="BPL_LPL_catalytic"/>
</dbReference>
<evidence type="ECO:0000256" key="2">
    <source>
        <dbReference type="ARBA" id="ARBA00022679"/>
    </source>
</evidence>
<dbReference type="Gene3D" id="3.30.930.10">
    <property type="entry name" value="Bira Bifunctional Protein, Domain 2"/>
    <property type="match status" value="1"/>
</dbReference>
<dbReference type="RefSeq" id="WP_087136885.1">
    <property type="nucleotide sequence ID" value="NZ_FUKR01000036.1"/>
</dbReference>
<dbReference type="EC" id="2.3.1.181" evidence="5 6"/>
<proteinExistence type="inferred from homology"/>
<protein>
    <recommendedName>
        <fullName evidence="5 6">Octanoyltransferase</fullName>
        <ecNumber evidence="5 6">2.3.1.181</ecNumber>
    </recommendedName>
    <alternativeName>
        <fullName evidence="5">Lipoate-protein ligase B</fullName>
    </alternativeName>
    <alternativeName>
        <fullName evidence="5">Lipoyl/octanoyl transferase</fullName>
    </alternativeName>
    <alternativeName>
        <fullName evidence="5">Octanoyl-[acyl-carrier-protein]-protein N-octanoyltransferase</fullName>
    </alternativeName>
</protein>
<dbReference type="HAMAP" id="MF_00013">
    <property type="entry name" value="LipB"/>
    <property type="match status" value="1"/>
</dbReference>
<keyword evidence="5" id="KW-0963">Cytoplasm</keyword>
<evidence type="ECO:0000256" key="4">
    <source>
        <dbReference type="ARBA" id="ARBA00024732"/>
    </source>
</evidence>
<dbReference type="SUPFAM" id="SSF55681">
    <property type="entry name" value="Class II aaRS and biotin synthetases"/>
    <property type="match status" value="1"/>
</dbReference>
<sequence length="233" mass="24671">MIDVIPLGLAPSYVPFRTALAEQRRLHAERVADRAGDTMLLLEHTAVYTAGAQTRRSELPEPPAVVERVDRGGRITWHGPGQLIGYPIVRLPQPLDVVAHVRRLEQGLIAALRTASITGYTVAGRSGVWVRDPGGSESKIAAIGVRVERNVTRHGFALNCSNELSPFDRIVPCGITDRGVTSISTVLGRTVTPAQLLDVIATTVSEALLTAGAGTGHDSTPPPRSGSLAGGAR</sequence>
<dbReference type="PANTHER" id="PTHR10993">
    <property type="entry name" value="OCTANOYLTRANSFERASE"/>
    <property type="match status" value="1"/>
</dbReference>
<feature type="active site" description="Acyl-thioester intermediate" evidence="5 7">
    <location>
        <position position="173"/>
    </location>
</feature>
<dbReference type="UniPathway" id="UPA00538">
    <property type="reaction ID" value="UER00592"/>
</dbReference>
<organism evidence="12 13">
    <name type="scientific">Mycetocola reblochoni REB411</name>
    <dbReference type="NCBI Taxonomy" id="1255698"/>
    <lineage>
        <taxon>Bacteria</taxon>
        <taxon>Bacillati</taxon>
        <taxon>Actinomycetota</taxon>
        <taxon>Actinomycetes</taxon>
        <taxon>Micrococcales</taxon>
        <taxon>Microbacteriaceae</taxon>
        <taxon>Mycetocola</taxon>
    </lineage>
</organism>
<dbReference type="PROSITE" id="PS51733">
    <property type="entry name" value="BPL_LPL_CATALYTIC"/>
    <property type="match status" value="1"/>
</dbReference>
<dbReference type="PROSITE" id="PS01313">
    <property type="entry name" value="LIPB"/>
    <property type="match status" value="1"/>
</dbReference>
<name>A0A1R4JCI1_9MICO</name>
<evidence type="ECO:0000256" key="1">
    <source>
        <dbReference type="ARBA" id="ARBA00004821"/>
    </source>
</evidence>